<feature type="transmembrane region" description="Helical" evidence="6">
    <location>
        <begin position="428"/>
        <end position="452"/>
    </location>
</feature>
<feature type="transmembrane region" description="Helical" evidence="6">
    <location>
        <begin position="537"/>
        <end position="561"/>
    </location>
</feature>
<evidence type="ECO:0000256" key="3">
    <source>
        <dbReference type="ARBA" id="ARBA00022989"/>
    </source>
</evidence>
<dbReference type="KEGG" id="ncs:NCAS_0B03250"/>
<evidence type="ECO:0000256" key="2">
    <source>
        <dbReference type="ARBA" id="ARBA00022692"/>
    </source>
</evidence>
<gene>
    <name evidence="7" type="primary">NCAS0B03250</name>
    <name evidence="7" type="ordered locus">NCAS_0B03250</name>
</gene>
<dbReference type="EMBL" id="HE576753">
    <property type="protein sequence ID" value="CCC68409.1"/>
    <property type="molecule type" value="Genomic_DNA"/>
</dbReference>
<feature type="transmembrane region" description="Helical" evidence="6">
    <location>
        <begin position="573"/>
        <end position="597"/>
    </location>
</feature>
<dbReference type="GeneID" id="96901969"/>
<feature type="transmembrane region" description="Helical" evidence="6">
    <location>
        <begin position="104"/>
        <end position="122"/>
    </location>
</feature>
<sequence>MSAINVGAAIYIALKPILKIYTIILVGFLIAKFNIVTMETARGISNMVVNAILPCLTFNKIVASISWRDIKEIGVIVLSAIILFVLGGVFSLFAKFTTPVPKKWFWGIMFAGIFPNISDLPIAYLQSMGNGTIFTADEANKGVAYCCIFLFTQSFLMMNFGMWRMVGLDFRERGKKDDEHIDLEEGSSLDEKEQGNGKNVSTSDISQNESLKNTQVPLNEPANLDGSDLDSGYPLSDLNSDQLSDDDENPSIDYVRQYDDKRSIDSMSERILPLKNAHLRRETEGSSAYRISSITSSPSVLQTIGIREELNKSRHSRTRRMSTLRKRRPTMNEVIAEYSVVDKLKNGELDLTRPLSLIEDIGDTNASLGGSNIHNESDEEDDRAKVVTTSHEDDTKLTFKEKMSDFIKRHKLGWLTYIIVNCFRPASLGALLGIICALVPWLKALFVATYVHVHMAPDHEPVLNFLMDFTEYIGNACVPLGLLMLGGTLARLEITALPKGFIRSAILMTVGRLVIIPIIGILWANKLYTINWLDSRISKFVVILTFSMPSATAQVYFTAFYTPTQGSHLQLDCLSVFFMIQYMVLFISLSFVITYTLKVDLKV</sequence>
<dbReference type="OrthoDB" id="435607at2759"/>
<dbReference type="HOGENOM" id="CLU_021924_0_1_1"/>
<evidence type="ECO:0000313" key="7">
    <source>
        <dbReference type="EMBL" id="CCC68409.1"/>
    </source>
</evidence>
<dbReference type="InParanoid" id="G0VBT3"/>
<dbReference type="PANTHER" id="PTHR31274:SF1">
    <property type="entry name" value="AGL149CP"/>
    <property type="match status" value="1"/>
</dbReference>
<evidence type="ECO:0000256" key="4">
    <source>
        <dbReference type="ARBA" id="ARBA00023136"/>
    </source>
</evidence>
<proteinExistence type="predicted"/>
<protein>
    <submittedName>
        <fullName evidence="7">Uncharacterized protein</fullName>
    </submittedName>
</protein>
<accession>G0VBT3</accession>
<keyword evidence="4 6" id="KW-0472">Membrane</keyword>
<dbReference type="OMA" id="GVAYCCI"/>
<organism evidence="7 8">
    <name type="scientific">Naumovozyma castellii</name>
    <name type="common">Yeast</name>
    <name type="synonym">Saccharomyces castellii</name>
    <dbReference type="NCBI Taxonomy" id="27288"/>
    <lineage>
        <taxon>Eukaryota</taxon>
        <taxon>Fungi</taxon>
        <taxon>Dikarya</taxon>
        <taxon>Ascomycota</taxon>
        <taxon>Saccharomycotina</taxon>
        <taxon>Saccharomycetes</taxon>
        <taxon>Saccharomycetales</taxon>
        <taxon>Saccharomycetaceae</taxon>
        <taxon>Naumovozyma</taxon>
    </lineage>
</organism>
<feature type="region of interest" description="Disordered" evidence="5">
    <location>
        <begin position="179"/>
        <end position="252"/>
    </location>
</feature>
<dbReference type="Proteomes" id="UP000001640">
    <property type="component" value="Chromosome 2"/>
</dbReference>
<feature type="transmembrane region" description="Helical" evidence="6">
    <location>
        <begin position="73"/>
        <end position="92"/>
    </location>
</feature>
<name>G0VBT3_NAUCA</name>
<feature type="transmembrane region" description="Helical" evidence="6">
    <location>
        <begin position="504"/>
        <end position="525"/>
    </location>
</feature>
<dbReference type="GO" id="GO:0055085">
    <property type="term" value="P:transmembrane transport"/>
    <property type="evidence" value="ECO:0007669"/>
    <property type="project" value="InterPro"/>
</dbReference>
<reference evidence="7 8" key="1">
    <citation type="journal article" date="2011" name="Proc. Natl. Acad. Sci. U.S.A.">
        <title>Evolutionary erosion of yeast sex chromosomes by mating-type switching accidents.</title>
        <authorList>
            <person name="Gordon J.L."/>
            <person name="Armisen D."/>
            <person name="Proux-Wera E."/>
            <person name="Oheigeartaigh S.S."/>
            <person name="Byrne K.P."/>
            <person name="Wolfe K.H."/>
        </authorList>
    </citation>
    <scope>NUCLEOTIDE SEQUENCE [LARGE SCALE GENOMIC DNA]</scope>
    <source>
        <strain evidence="8">ATCC 76901 / BCRC 22586 / CBS 4309 / NBRC 1992 / NRRL Y-12630</strain>
    </source>
</reference>
<dbReference type="GO" id="GO:0016020">
    <property type="term" value="C:membrane"/>
    <property type="evidence" value="ECO:0007669"/>
    <property type="project" value="UniProtKB-SubCell"/>
</dbReference>
<keyword evidence="8" id="KW-1185">Reference proteome</keyword>
<comment type="subcellular location">
    <subcellularLocation>
        <location evidence="1">Membrane</location>
        <topology evidence="1">Multi-pass membrane protein</topology>
    </subcellularLocation>
</comment>
<evidence type="ECO:0000256" key="6">
    <source>
        <dbReference type="SAM" id="Phobius"/>
    </source>
</evidence>
<feature type="transmembrane region" description="Helical" evidence="6">
    <location>
        <begin position="142"/>
        <end position="166"/>
    </location>
</feature>
<dbReference type="FunCoup" id="G0VBT3">
    <property type="interactions" value="87"/>
</dbReference>
<dbReference type="RefSeq" id="XP_003674783.1">
    <property type="nucleotide sequence ID" value="XM_003674735.1"/>
</dbReference>
<evidence type="ECO:0000256" key="1">
    <source>
        <dbReference type="ARBA" id="ARBA00004141"/>
    </source>
</evidence>
<evidence type="ECO:0000313" key="8">
    <source>
        <dbReference type="Proteomes" id="UP000001640"/>
    </source>
</evidence>
<dbReference type="AlphaFoldDB" id="G0VBT3"/>
<feature type="transmembrane region" description="Helical" evidence="6">
    <location>
        <begin position="43"/>
        <end position="67"/>
    </location>
</feature>
<dbReference type="PANTHER" id="PTHR31274">
    <property type="entry name" value="PROTEIN ECM3"/>
    <property type="match status" value="1"/>
</dbReference>
<dbReference type="InterPro" id="IPR040254">
    <property type="entry name" value="Ecm3-like"/>
</dbReference>
<evidence type="ECO:0000256" key="5">
    <source>
        <dbReference type="SAM" id="MobiDB-lite"/>
    </source>
</evidence>
<feature type="transmembrane region" description="Helical" evidence="6">
    <location>
        <begin position="6"/>
        <end position="31"/>
    </location>
</feature>
<feature type="compositionally biased region" description="Polar residues" evidence="5">
    <location>
        <begin position="196"/>
        <end position="217"/>
    </location>
</feature>
<dbReference type="Pfam" id="PF03547">
    <property type="entry name" value="Mem_trans"/>
    <property type="match status" value="1"/>
</dbReference>
<keyword evidence="3 6" id="KW-1133">Transmembrane helix</keyword>
<dbReference type="eggNOG" id="ENOG502QU6H">
    <property type="taxonomic scope" value="Eukaryota"/>
</dbReference>
<keyword evidence="2 6" id="KW-0812">Transmembrane</keyword>
<dbReference type="InterPro" id="IPR004776">
    <property type="entry name" value="Mem_transp_PIN-like"/>
</dbReference>
<reference key="2">
    <citation type="submission" date="2011-08" db="EMBL/GenBank/DDBJ databases">
        <title>Genome sequence of Naumovozyma castellii.</title>
        <authorList>
            <person name="Gordon J.L."/>
            <person name="Armisen D."/>
            <person name="Proux-Wera E."/>
            <person name="OhEigeartaigh S.S."/>
            <person name="Byrne K.P."/>
            <person name="Wolfe K.H."/>
        </authorList>
    </citation>
    <scope>NUCLEOTIDE SEQUENCE</scope>
    <source>
        <strain>Type strain:CBS 4309</strain>
    </source>
</reference>